<evidence type="ECO:0000313" key="1">
    <source>
        <dbReference type="EMBL" id="KAJ8673566.1"/>
    </source>
</evidence>
<reference evidence="1" key="1">
    <citation type="submission" date="2023-04" db="EMBL/GenBank/DDBJ databases">
        <title>A chromosome-level genome assembly of the parasitoid wasp Eretmocerus hayati.</title>
        <authorList>
            <person name="Zhong Y."/>
            <person name="Liu S."/>
            <person name="Liu Y."/>
        </authorList>
    </citation>
    <scope>NUCLEOTIDE SEQUENCE</scope>
    <source>
        <strain evidence="1">ZJU_SS_LIU_2023</strain>
    </source>
</reference>
<gene>
    <name evidence="1" type="ORF">QAD02_004828</name>
</gene>
<proteinExistence type="predicted"/>
<sequence length="205" mass="22540">MNDVQNVAGPSNFTVSSDQPPVDPERETSVVSDCSLSDGNSTAYLSPKDSNSNGVSDYDDAVSENDIENRRSGNEDPGADRCNHPDPTTQNNEFQVNPGPDEVEEISKIRVWAVETKMTMSHLDGLLSILRERLLPELPACSKTFLRTNDADYVIEEMTDADSLPGEFVYFGVEQGLKACVNPQLHTDNSVLDLDFNIDGVKIKK</sequence>
<evidence type="ECO:0000313" key="2">
    <source>
        <dbReference type="Proteomes" id="UP001239111"/>
    </source>
</evidence>
<organism evidence="1 2">
    <name type="scientific">Eretmocerus hayati</name>
    <dbReference type="NCBI Taxonomy" id="131215"/>
    <lineage>
        <taxon>Eukaryota</taxon>
        <taxon>Metazoa</taxon>
        <taxon>Ecdysozoa</taxon>
        <taxon>Arthropoda</taxon>
        <taxon>Hexapoda</taxon>
        <taxon>Insecta</taxon>
        <taxon>Pterygota</taxon>
        <taxon>Neoptera</taxon>
        <taxon>Endopterygota</taxon>
        <taxon>Hymenoptera</taxon>
        <taxon>Apocrita</taxon>
        <taxon>Proctotrupomorpha</taxon>
        <taxon>Chalcidoidea</taxon>
        <taxon>Aphelinidae</taxon>
        <taxon>Aphelininae</taxon>
        <taxon>Eretmocerus</taxon>
    </lineage>
</organism>
<dbReference type="EMBL" id="CM056743">
    <property type="protein sequence ID" value="KAJ8673566.1"/>
    <property type="molecule type" value="Genomic_DNA"/>
</dbReference>
<dbReference type="Proteomes" id="UP001239111">
    <property type="component" value="Chromosome 3"/>
</dbReference>
<comment type="caution">
    <text evidence="1">The sequence shown here is derived from an EMBL/GenBank/DDBJ whole genome shotgun (WGS) entry which is preliminary data.</text>
</comment>
<protein>
    <submittedName>
        <fullName evidence="1">Uncharacterized protein</fullName>
    </submittedName>
</protein>
<accession>A0ACC2NR16</accession>
<name>A0ACC2NR16_9HYME</name>
<keyword evidence="2" id="KW-1185">Reference proteome</keyword>